<proteinExistence type="predicted"/>
<name>A0A553JIU9_SHEHA</name>
<dbReference type="AlphaFoldDB" id="A0A553JIU9"/>
<evidence type="ECO:0000313" key="1">
    <source>
        <dbReference type="EMBL" id="TRY12365.1"/>
    </source>
</evidence>
<evidence type="ECO:0000313" key="2">
    <source>
        <dbReference type="Proteomes" id="UP000318126"/>
    </source>
</evidence>
<gene>
    <name evidence="1" type="ORF">FN961_21310</name>
</gene>
<dbReference type="EMBL" id="VKGK01000035">
    <property type="protein sequence ID" value="TRY12365.1"/>
    <property type="molecule type" value="Genomic_DNA"/>
</dbReference>
<organism evidence="1 2">
    <name type="scientific">Shewanella hanedai</name>
    <name type="common">Alteromonas hanedai</name>
    <dbReference type="NCBI Taxonomy" id="25"/>
    <lineage>
        <taxon>Bacteria</taxon>
        <taxon>Pseudomonadati</taxon>
        <taxon>Pseudomonadota</taxon>
        <taxon>Gammaproteobacteria</taxon>
        <taxon>Alteromonadales</taxon>
        <taxon>Shewanellaceae</taxon>
        <taxon>Shewanella</taxon>
    </lineage>
</organism>
<dbReference type="RefSeq" id="WP_144042187.1">
    <property type="nucleotide sequence ID" value="NZ_BMPL01000035.1"/>
</dbReference>
<comment type="caution">
    <text evidence="1">The sequence shown here is derived from an EMBL/GenBank/DDBJ whole genome shotgun (WGS) entry which is preliminary data.</text>
</comment>
<dbReference type="Proteomes" id="UP000318126">
    <property type="component" value="Unassembled WGS sequence"/>
</dbReference>
<sequence>MNRKIIFGFLFCSNSVIATGIPDFLDPKDIQGAEFECLGAEPKYSVNEQKYIDVLWDETLTYLRGFAIALTNDNGSECLNSDVALVDSTQGGQKICVMEQRDMQLMVKNIHQVLNNADEAKKCFGSRKEINWNYSPGGKLTEISPVAKWIDRTTFKEFFDKKVVDKEVQQFGYSFTENFYKMVTGNEIKMPAVFPYDISANSLPNLWASAGWFPMYAEESKRNDKNFSNIRGGYAYAEVFGHWGLLRIDQINGEKVGAEVGMTVQIVDTLYPFHNHAISEMYYNMRIPACINQFQTMAIRENSPLVKTIKEDNKMRRVQFDAGQLNVDAMWLSGSAEQDPLIYFHPNTIHGFEIDGSCEAKPQERAIVSVWARSNAHDTRNDYGTTLLCESANNLGIPAKKGEVIQCDLTKVKW</sequence>
<dbReference type="Gene3D" id="2.60.120.10">
    <property type="entry name" value="Jelly Rolls"/>
    <property type="match status" value="1"/>
</dbReference>
<reference evidence="2" key="1">
    <citation type="submission" date="2019-07" db="EMBL/GenBank/DDBJ databases">
        <title>Shewanella sp. YLB-08 draft genomic sequence.</title>
        <authorList>
            <person name="Yu L."/>
        </authorList>
    </citation>
    <scope>NUCLEOTIDE SEQUENCE [LARGE SCALE GENOMIC DNA]</scope>
    <source>
        <strain evidence="2">JCM 20706</strain>
    </source>
</reference>
<protein>
    <submittedName>
        <fullName evidence="1">Uncharacterized protein</fullName>
    </submittedName>
</protein>
<dbReference type="CDD" id="cd20283">
    <property type="entry name" value="cupin_DddY"/>
    <property type="match status" value="1"/>
</dbReference>
<keyword evidence="2" id="KW-1185">Reference proteome</keyword>
<accession>A0A553JIU9</accession>
<dbReference type="InterPro" id="IPR014710">
    <property type="entry name" value="RmlC-like_jellyroll"/>
</dbReference>
<dbReference type="OrthoDB" id="1401971at2"/>